<dbReference type="Proteomes" id="UP000030676">
    <property type="component" value="Unassembled WGS sequence"/>
</dbReference>
<organism evidence="2">
    <name type="scientific">Fusarium oxysporum f. sp. conglutinans race 2 54008</name>
    <dbReference type="NCBI Taxonomy" id="1089457"/>
    <lineage>
        <taxon>Eukaryota</taxon>
        <taxon>Fungi</taxon>
        <taxon>Dikarya</taxon>
        <taxon>Ascomycota</taxon>
        <taxon>Pezizomycotina</taxon>
        <taxon>Sordariomycetes</taxon>
        <taxon>Hypocreomycetidae</taxon>
        <taxon>Hypocreales</taxon>
        <taxon>Nectriaceae</taxon>
        <taxon>Fusarium</taxon>
        <taxon>Fusarium oxysporum species complex</taxon>
    </lineage>
</organism>
<protein>
    <submittedName>
        <fullName evidence="2">Uncharacterized protein</fullName>
    </submittedName>
</protein>
<gene>
    <name evidence="2" type="ORF">FOPG_18630</name>
</gene>
<accession>X0GP95</accession>
<feature type="region of interest" description="Disordered" evidence="1">
    <location>
        <begin position="1"/>
        <end position="48"/>
    </location>
</feature>
<reference evidence="2" key="2">
    <citation type="submission" date="2012-05" db="EMBL/GenBank/DDBJ databases">
        <title>The Genome Annotation of Fusarium oxysporum PHW808.</title>
        <authorList>
            <consortium name="The Broad Institute Genomics Platform"/>
            <person name="Ma L.-J."/>
            <person name="Corby-Kistler H."/>
            <person name="Broz K."/>
            <person name="Gale L.R."/>
            <person name="Jonkers W."/>
            <person name="O'Donnell K."/>
            <person name="Ploetz R."/>
            <person name="Steinberg C."/>
            <person name="Schwartz D.C."/>
            <person name="VanEtten H."/>
            <person name="Zhou S."/>
            <person name="Young S.K."/>
            <person name="Zeng Q."/>
            <person name="Gargeya S."/>
            <person name="Fitzgerald M."/>
            <person name="Abouelleil A."/>
            <person name="Alvarado L."/>
            <person name="Chapman S.B."/>
            <person name="Gainer-Dewar J."/>
            <person name="Goldberg J."/>
            <person name="Griggs A."/>
            <person name="Gujja S."/>
            <person name="Hansen M."/>
            <person name="Howarth C."/>
            <person name="Imamovic A."/>
            <person name="Ireland A."/>
            <person name="Larimer J."/>
            <person name="McCowan C."/>
            <person name="Murphy C."/>
            <person name="Pearson M."/>
            <person name="Poon T.W."/>
            <person name="Priest M."/>
            <person name="Roberts A."/>
            <person name="Saif S."/>
            <person name="Shea T."/>
            <person name="Sykes S."/>
            <person name="Wortman J."/>
            <person name="Nusbaum C."/>
            <person name="Birren B."/>
        </authorList>
    </citation>
    <scope>NUCLEOTIDE SEQUENCE</scope>
    <source>
        <strain evidence="2">54008</strain>
    </source>
</reference>
<dbReference type="EMBL" id="JH659196">
    <property type="protein sequence ID" value="EXL65133.1"/>
    <property type="molecule type" value="Genomic_DNA"/>
</dbReference>
<evidence type="ECO:0000313" key="2">
    <source>
        <dbReference type="EMBL" id="EXL65133.1"/>
    </source>
</evidence>
<reference evidence="2" key="1">
    <citation type="submission" date="2011-11" db="EMBL/GenBank/DDBJ databases">
        <title>The Genome Sequence of Fusarium oxysporum PHW808.</title>
        <authorList>
            <consortium name="The Broad Institute Genome Sequencing Platform"/>
            <person name="Ma L.-J."/>
            <person name="Gale L.R."/>
            <person name="Schwartz D.C."/>
            <person name="Zhou S."/>
            <person name="Corby-Kistler H."/>
            <person name="Young S.K."/>
            <person name="Zeng Q."/>
            <person name="Gargeya S."/>
            <person name="Fitzgerald M."/>
            <person name="Haas B."/>
            <person name="Abouelleil A."/>
            <person name="Alvarado L."/>
            <person name="Arachchi H.M."/>
            <person name="Berlin A."/>
            <person name="Brown A."/>
            <person name="Chapman S.B."/>
            <person name="Chen Z."/>
            <person name="Dunbar C."/>
            <person name="Freedman E."/>
            <person name="Gearin G."/>
            <person name="Goldberg J."/>
            <person name="Griggs A."/>
            <person name="Gujja S."/>
            <person name="Heiman D."/>
            <person name="Howarth C."/>
            <person name="Larson L."/>
            <person name="Lui A."/>
            <person name="MacDonald P.J.P."/>
            <person name="Montmayeur A."/>
            <person name="Murphy C."/>
            <person name="Neiman D."/>
            <person name="Pearson M."/>
            <person name="Priest M."/>
            <person name="Roberts A."/>
            <person name="Saif S."/>
            <person name="Shea T."/>
            <person name="Shenoy N."/>
            <person name="Sisk P."/>
            <person name="Stolte C."/>
            <person name="Sykes S."/>
            <person name="Wortman J."/>
            <person name="Nusbaum C."/>
            <person name="Birren B."/>
        </authorList>
    </citation>
    <scope>NUCLEOTIDE SEQUENCE [LARGE SCALE GENOMIC DNA]</scope>
    <source>
        <strain evidence="2">54008</strain>
    </source>
</reference>
<dbReference type="HOGENOM" id="CLU_3160058_0_0_1"/>
<proteinExistence type="predicted"/>
<sequence length="48" mass="5057">MTRTVKKVELGPRTDILGVHATSHPMPTSTAGTPTPVGAACMPRRLKS</sequence>
<feature type="compositionally biased region" description="Basic and acidic residues" evidence="1">
    <location>
        <begin position="1"/>
        <end position="12"/>
    </location>
</feature>
<name>X0GP95_FUSOX</name>
<evidence type="ECO:0000256" key="1">
    <source>
        <dbReference type="SAM" id="MobiDB-lite"/>
    </source>
</evidence>
<dbReference type="AlphaFoldDB" id="X0GP95"/>